<evidence type="ECO:0000313" key="3">
    <source>
        <dbReference type="Proteomes" id="UP000198287"/>
    </source>
</evidence>
<protein>
    <submittedName>
        <fullName evidence="2">Spodomicin</fullName>
    </submittedName>
</protein>
<evidence type="ECO:0000313" key="2">
    <source>
        <dbReference type="EMBL" id="OXA45125.1"/>
    </source>
</evidence>
<dbReference type="InterPro" id="IPR038203">
    <property type="entry name" value="Diapausin_sf"/>
</dbReference>
<reference evidence="2 3" key="1">
    <citation type="submission" date="2015-12" db="EMBL/GenBank/DDBJ databases">
        <title>The genome of Folsomia candida.</title>
        <authorList>
            <person name="Faddeeva A."/>
            <person name="Derks M.F."/>
            <person name="Anvar Y."/>
            <person name="Smit S."/>
            <person name="Van Straalen N."/>
            <person name="Roelofs D."/>
        </authorList>
    </citation>
    <scope>NUCLEOTIDE SEQUENCE [LARGE SCALE GENOMIC DNA]</scope>
    <source>
        <strain evidence="2 3">VU population</strain>
        <tissue evidence="2">Whole body</tissue>
    </source>
</reference>
<keyword evidence="1" id="KW-0472">Membrane</keyword>
<organism evidence="2 3">
    <name type="scientific">Folsomia candida</name>
    <name type="common">Springtail</name>
    <dbReference type="NCBI Taxonomy" id="158441"/>
    <lineage>
        <taxon>Eukaryota</taxon>
        <taxon>Metazoa</taxon>
        <taxon>Ecdysozoa</taxon>
        <taxon>Arthropoda</taxon>
        <taxon>Hexapoda</taxon>
        <taxon>Collembola</taxon>
        <taxon>Entomobryomorpha</taxon>
        <taxon>Isotomoidea</taxon>
        <taxon>Isotomidae</taxon>
        <taxon>Proisotominae</taxon>
        <taxon>Folsomia</taxon>
    </lineage>
</organism>
<name>A0A226DHT7_FOLCA</name>
<dbReference type="Proteomes" id="UP000198287">
    <property type="component" value="Unassembled WGS sequence"/>
</dbReference>
<keyword evidence="1" id="KW-0812">Transmembrane</keyword>
<keyword evidence="1" id="KW-1133">Transmembrane helix</keyword>
<dbReference type="AlphaFoldDB" id="A0A226DHT7"/>
<sequence length="247" mass="27413">MFMWDCEDTCFRKAQVQGYLPFFIQPSAMTRSFNFWALISKTSKIGRFRPPSDATCFCQDEMAWSILSLWIMKGKGQGLNGGVKTQLNFSGLGCFAVFGHIWRPARLGRDHYACGAPLREGLYVTNTSPSPFTWHCTEMTAGLGVPAQRGTLGVTYVTYPVYPPLKITLLQDTFRGPLFLKVFGTMSRYLAAFLLLIVAIFALAEEVPECNGVCGRPDDQENACCVAHGYFAGIGCQNGRMFCGPHH</sequence>
<dbReference type="EMBL" id="LNIX01000018">
    <property type="protein sequence ID" value="OXA45125.1"/>
    <property type="molecule type" value="Genomic_DNA"/>
</dbReference>
<gene>
    <name evidence="2" type="ORF">Fcan01_20085</name>
</gene>
<feature type="transmembrane region" description="Helical" evidence="1">
    <location>
        <begin position="186"/>
        <end position="204"/>
    </location>
</feature>
<keyword evidence="3" id="KW-1185">Reference proteome</keyword>
<comment type="caution">
    <text evidence="2">The sequence shown here is derived from an EMBL/GenBank/DDBJ whole genome shotgun (WGS) entry which is preliminary data.</text>
</comment>
<proteinExistence type="predicted"/>
<dbReference type="Gene3D" id="3.30.30.120">
    <property type="entry name" value="Diapause-specific peptide"/>
    <property type="match status" value="1"/>
</dbReference>
<accession>A0A226DHT7</accession>
<evidence type="ECO:0000256" key="1">
    <source>
        <dbReference type="SAM" id="Phobius"/>
    </source>
</evidence>